<name>A0A0D6MNM2_9PROT</name>
<evidence type="ECO:0000313" key="2">
    <source>
        <dbReference type="EMBL" id="GAN55282.1"/>
    </source>
</evidence>
<dbReference type="AlphaFoldDB" id="A0A0D6MNM2"/>
<accession>A0A0D6MNM2</accession>
<comment type="caution">
    <text evidence="2">The sequence shown here is derived from an EMBL/GenBank/DDBJ whole genome shotgun (WGS) entry which is preliminary data.</text>
</comment>
<keyword evidence="1" id="KW-1133">Transmembrane helix</keyword>
<dbReference type="Proteomes" id="UP000032679">
    <property type="component" value="Unassembled WGS sequence"/>
</dbReference>
<protein>
    <submittedName>
        <fullName evidence="2">Uncharacterized protein</fullName>
    </submittedName>
</protein>
<organism evidence="2 3">
    <name type="scientific">Tanticharoenia sakaeratensis NBRC 103193</name>
    <dbReference type="NCBI Taxonomy" id="1231623"/>
    <lineage>
        <taxon>Bacteria</taxon>
        <taxon>Pseudomonadati</taxon>
        <taxon>Pseudomonadota</taxon>
        <taxon>Alphaproteobacteria</taxon>
        <taxon>Acetobacterales</taxon>
        <taxon>Acetobacteraceae</taxon>
        <taxon>Tanticharoenia</taxon>
    </lineage>
</organism>
<feature type="transmembrane region" description="Helical" evidence="1">
    <location>
        <begin position="21"/>
        <end position="42"/>
    </location>
</feature>
<dbReference type="STRING" id="1231623.Tasa_041_077"/>
<evidence type="ECO:0000256" key="1">
    <source>
        <dbReference type="SAM" id="Phobius"/>
    </source>
</evidence>
<reference evidence="2 3" key="1">
    <citation type="submission" date="2012-10" db="EMBL/GenBank/DDBJ databases">
        <title>Genome sequencing of Tanticharoenia sakaeratensis NBRC 103193.</title>
        <authorList>
            <person name="Azuma Y."/>
            <person name="Hadano H."/>
            <person name="Hirakawa H."/>
            <person name="Matsushita K."/>
        </authorList>
    </citation>
    <scope>NUCLEOTIDE SEQUENCE [LARGE SCALE GENOMIC DNA]</scope>
    <source>
        <strain evidence="2 3">NBRC 103193</strain>
    </source>
</reference>
<keyword evidence="1" id="KW-0472">Membrane</keyword>
<feature type="transmembrane region" description="Helical" evidence="1">
    <location>
        <begin position="62"/>
        <end position="81"/>
    </location>
</feature>
<keyword evidence="3" id="KW-1185">Reference proteome</keyword>
<proteinExistence type="predicted"/>
<keyword evidence="1" id="KW-0812">Transmembrane</keyword>
<gene>
    <name evidence="2" type="ORF">Tasa_041_077</name>
</gene>
<sequence>MPGMIRRARNFLRTLIRREHWWAEAWSGLMLASFGAVSLMARPEHLHALPSTRSFMLLMPNGIWQAVMAASGIFQMVTLLADSRWRRCAAAFLAAFFYAWITENQILFSYGLHPVILLSAGWIGVNMFAVSRAIGGLR</sequence>
<feature type="transmembrane region" description="Helical" evidence="1">
    <location>
        <begin position="114"/>
        <end position="134"/>
    </location>
</feature>
<feature type="transmembrane region" description="Helical" evidence="1">
    <location>
        <begin position="88"/>
        <end position="108"/>
    </location>
</feature>
<evidence type="ECO:0000313" key="3">
    <source>
        <dbReference type="Proteomes" id="UP000032679"/>
    </source>
</evidence>
<dbReference type="EMBL" id="BALE01000041">
    <property type="protein sequence ID" value="GAN55282.1"/>
    <property type="molecule type" value="Genomic_DNA"/>
</dbReference>